<name>A0A433D488_9FUNG</name>
<dbReference type="Proteomes" id="UP000268093">
    <property type="component" value="Unassembled WGS sequence"/>
</dbReference>
<evidence type="ECO:0000313" key="1">
    <source>
        <dbReference type="EMBL" id="RUP45649.1"/>
    </source>
</evidence>
<protein>
    <submittedName>
        <fullName evidence="1">Uncharacterized protein</fullName>
    </submittedName>
</protein>
<dbReference type="EMBL" id="RBNI01006965">
    <property type="protein sequence ID" value="RUP45649.1"/>
    <property type="molecule type" value="Genomic_DNA"/>
</dbReference>
<accession>A0A433D488</accession>
<gene>
    <name evidence="1" type="ORF">BC936DRAFT_147902</name>
</gene>
<organism evidence="1 2">
    <name type="scientific">Jimgerdemannia flammicorona</name>
    <dbReference type="NCBI Taxonomy" id="994334"/>
    <lineage>
        <taxon>Eukaryota</taxon>
        <taxon>Fungi</taxon>
        <taxon>Fungi incertae sedis</taxon>
        <taxon>Mucoromycota</taxon>
        <taxon>Mucoromycotina</taxon>
        <taxon>Endogonomycetes</taxon>
        <taxon>Endogonales</taxon>
        <taxon>Endogonaceae</taxon>
        <taxon>Jimgerdemannia</taxon>
    </lineage>
</organism>
<reference evidence="1 2" key="1">
    <citation type="journal article" date="2018" name="New Phytol.">
        <title>Phylogenomics of Endogonaceae and evolution of mycorrhizas within Mucoromycota.</title>
        <authorList>
            <person name="Chang Y."/>
            <person name="Desiro A."/>
            <person name="Na H."/>
            <person name="Sandor L."/>
            <person name="Lipzen A."/>
            <person name="Clum A."/>
            <person name="Barry K."/>
            <person name="Grigoriev I.V."/>
            <person name="Martin F.M."/>
            <person name="Stajich J.E."/>
            <person name="Smith M.E."/>
            <person name="Bonito G."/>
            <person name="Spatafora J.W."/>
        </authorList>
    </citation>
    <scope>NUCLEOTIDE SEQUENCE [LARGE SCALE GENOMIC DNA]</scope>
    <source>
        <strain evidence="1 2">GMNB39</strain>
    </source>
</reference>
<sequence>MSGYHCLFIAHILTAPHANYNLRISGTIVRFENDALYLGTLVEVIGSVKTSSQTQHKWVECRGFSVNEDPIYETLHALRTIHLQQQHPWIDRLSTPKPTPAPSATTQRMLQSDAQWKPDLSFNHQLDRARAAAARRTAAARLSQDDSALAHPIDRSPTFQTGLSFDDDLDLDEMDLDASIEEIFANTGHQNDAVTDAVEALIHSEPSGITFADLDAIFARNNTAKGGTLESVLRKLIMAGAVYEKNGRYLAL</sequence>
<keyword evidence="2" id="KW-1185">Reference proteome</keyword>
<dbReference type="AlphaFoldDB" id="A0A433D488"/>
<proteinExistence type="predicted"/>
<evidence type="ECO:0000313" key="2">
    <source>
        <dbReference type="Proteomes" id="UP000268093"/>
    </source>
</evidence>
<comment type="caution">
    <text evidence="1">The sequence shown here is derived from an EMBL/GenBank/DDBJ whole genome shotgun (WGS) entry which is preliminary data.</text>
</comment>